<evidence type="ECO:0000256" key="2">
    <source>
        <dbReference type="SAM" id="Phobius"/>
    </source>
</evidence>
<feature type="compositionally biased region" description="Basic and acidic residues" evidence="1">
    <location>
        <begin position="52"/>
        <end position="68"/>
    </location>
</feature>
<dbReference type="EMBL" id="BLQM01000264">
    <property type="protein sequence ID" value="GMH79360.1"/>
    <property type="molecule type" value="Genomic_DNA"/>
</dbReference>
<evidence type="ECO:0000256" key="1">
    <source>
        <dbReference type="SAM" id="MobiDB-lite"/>
    </source>
</evidence>
<keyword evidence="2" id="KW-0812">Transmembrane</keyword>
<comment type="caution">
    <text evidence="3">The sequence shown here is derived from an EMBL/GenBank/DDBJ whole genome shotgun (WGS) entry which is preliminary data.</text>
</comment>
<feature type="transmembrane region" description="Helical" evidence="2">
    <location>
        <begin position="246"/>
        <end position="274"/>
    </location>
</feature>
<feature type="compositionally biased region" description="Polar residues" evidence="1">
    <location>
        <begin position="411"/>
        <end position="428"/>
    </location>
</feature>
<feature type="compositionally biased region" description="Basic residues" evidence="1">
    <location>
        <begin position="1"/>
        <end position="11"/>
    </location>
</feature>
<feature type="region of interest" description="Disordered" evidence="1">
    <location>
        <begin position="343"/>
        <end position="381"/>
    </location>
</feature>
<feature type="compositionally biased region" description="Low complexity" evidence="1">
    <location>
        <begin position="345"/>
        <end position="360"/>
    </location>
</feature>
<feature type="region of interest" description="Disordered" evidence="1">
    <location>
        <begin position="293"/>
        <end position="330"/>
    </location>
</feature>
<evidence type="ECO:0000313" key="3">
    <source>
        <dbReference type="EMBL" id="GMH79360.1"/>
    </source>
</evidence>
<evidence type="ECO:0000313" key="4">
    <source>
        <dbReference type="Proteomes" id="UP001162640"/>
    </source>
</evidence>
<accession>A0A9W7B4D0</accession>
<reference evidence="4" key="1">
    <citation type="journal article" date="2023" name="Commun. Biol.">
        <title>Genome analysis of Parmales, the sister group of diatoms, reveals the evolutionary specialization of diatoms from phago-mixotrophs to photoautotrophs.</title>
        <authorList>
            <person name="Ban H."/>
            <person name="Sato S."/>
            <person name="Yoshikawa S."/>
            <person name="Yamada K."/>
            <person name="Nakamura Y."/>
            <person name="Ichinomiya M."/>
            <person name="Sato N."/>
            <person name="Blanc-Mathieu R."/>
            <person name="Endo H."/>
            <person name="Kuwata A."/>
            <person name="Ogata H."/>
        </authorList>
    </citation>
    <scope>NUCLEOTIDE SEQUENCE [LARGE SCALE GENOMIC DNA]</scope>
</reference>
<name>A0A9W7B4D0_9STRA</name>
<keyword evidence="2" id="KW-1133">Transmembrane helix</keyword>
<proteinExistence type="predicted"/>
<gene>
    <name evidence="3" type="ORF">TL16_g08118</name>
</gene>
<dbReference type="AlphaFoldDB" id="A0A9W7B4D0"/>
<organism evidence="3 4">
    <name type="scientific">Triparma laevis f. inornata</name>
    <dbReference type="NCBI Taxonomy" id="1714386"/>
    <lineage>
        <taxon>Eukaryota</taxon>
        <taxon>Sar</taxon>
        <taxon>Stramenopiles</taxon>
        <taxon>Ochrophyta</taxon>
        <taxon>Bolidophyceae</taxon>
        <taxon>Parmales</taxon>
        <taxon>Triparmaceae</taxon>
        <taxon>Triparma</taxon>
    </lineage>
</organism>
<protein>
    <submittedName>
        <fullName evidence="3">Uncharacterized protein</fullName>
    </submittedName>
</protein>
<keyword evidence="2" id="KW-0472">Membrane</keyword>
<feature type="transmembrane region" description="Helical" evidence="2">
    <location>
        <begin position="209"/>
        <end position="226"/>
    </location>
</feature>
<dbReference type="Proteomes" id="UP001162640">
    <property type="component" value="Unassembled WGS sequence"/>
</dbReference>
<sequence>MQKHSNARRRSGEKLGQSPEPPRKHSTSSANGGGGVALRRGSGKNGVNNRTIGRERGESDEGVKMERVSSEMAGRVLKVEKSLDEAFRIMDERRRSQNLEKESLLSQILKIKGQNDTFKTTLQAKEYDRIDAKKVETYLRLLEEQIMVLSRQLDHAKQDSFKIRVVSREEVTGARKLVACINNTAAEHVMAVQGYVRERINWRDCMDRYGVFSITCIMLHIVFETGGQQAKRGGKSWLKSMIDEGVVLWVLSVVVRSLVGVAEAVATVIAITATGMALRADWRKVIDDDIVEEEGEGEGRVGGRGRAVKGEKEEVKSPAASLVPEIPEPIRRKDSEHLFDHVYESSVKSQPSSPRVSSKSEPGTPPSTLPKSTNSDLEALKDTVPVVNKDTGEKMNLQFLEELNSQCHVFSPDSTPSSKNPQYLTPQPKSVGEDFDNHKEFWSDLRQDRKKKGGMFTKLNGVRKKIHVPKFSGGK</sequence>
<feature type="region of interest" description="Disordered" evidence="1">
    <location>
        <begin position="411"/>
        <end position="435"/>
    </location>
</feature>
<feature type="region of interest" description="Disordered" evidence="1">
    <location>
        <begin position="1"/>
        <end position="68"/>
    </location>
</feature>